<proteinExistence type="predicted"/>
<dbReference type="AlphaFoldDB" id="A0A6J8CYK0"/>
<accession>A0A6J8CYK0</accession>
<dbReference type="EMBL" id="CACVKT020006442">
    <property type="protein sequence ID" value="CAC5401538.1"/>
    <property type="molecule type" value="Genomic_DNA"/>
</dbReference>
<dbReference type="Gene3D" id="2.40.10.10">
    <property type="entry name" value="Trypsin-like serine proteases"/>
    <property type="match status" value="2"/>
</dbReference>
<name>A0A6J8CYK0_MYTCO</name>
<dbReference type="InterPro" id="IPR043504">
    <property type="entry name" value="Peptidase_S1_PA_chymotrypsin"/>
</dbReference>
<gene>
    <name evidence="1" type="ORF">MCOR_35613</name>
</gene>
<sequence length="252" mass="28944">MFIISATSKLTLTPNFLKDNDDKDFIRNRRIVSKASHSVGIIRGPAEGGTGFRVGDNYVMTARHVVIENIKVCNEINPLWIKNRNFFIEFEYLKHYQKQNPEHIFYFLDMVYENEEQDTAILELETERHPNGEPLMEDPKIELYQYYKDEVNSAIKAACAIFKHYGSHYEGIDDQQKCLFHCASQHGASGALGVIVTPHCDEPVGVLMLLMGFPGFIYSQNLSFSDEVKKKLLKSIKNDMILNGRPHLKRNI</sequence>
<dbReference type="SUPFAM" id="SSF50494">
    <property type="entry name" value="Trypsin-like serine proteases"/>
    <property type="match status" value="1"/>
</dbReference>
<dbReference type="OrthoDB" id="6162750at2759"/>
<dbReference type="Proteomes" id="UP000507470">
    <property type="component" value="Unassembled WGS sequence"/>
</dbReference>
<evidence type="ECO:0008006" key="3">
    <source>
        <dbReference type="Google" id="ProtNLM"/>
    </source>
</evidence>
<reference evidence="1 2" key="1">
    <citation type="submission" date="2020-06" db="EMBL/GenBank/DDBJ databases">
        <authorList>
            <person name="Li R."/>
            <person name="Bekaert M."/>
        </authorList>
    </citation>
    <scope>NUCLEOTIDE SEQUENCE [LARGE SCALE GENOMIC DNA]</scope>
    <source>
        <strain evidence="2">wild</strain>
    </source>
</reference>
<evidence type="ECO:0000313" key="2">
    <source>
        <dbReference type="Proteomes" id="UP000507470"/>
    </source>
</evidence>
<evidence type="ECO:0000313" key="1">
    <source>
        <dbReference type="EMBL" id="CAC5401538.1"/>
    </source>
</evidence>
<organism evidence="1 2">
    <name type="scientific">Mytilus coruscus</name>
    <name type="common">Sea mussel</name>
    <dbReference type="NCBI Taxonomy" id="42192"/>
    <lineage>
        <taxon>Eukaryota</taxon>
        <taxon>Metazoa</taxon>
        <taxon>Spiralia</taxon>
        <taxon>Lophotrochozoa</taxon>
        <taxon>Mollusca</taxon>
        <taxon>Bivalvia</taxon>
        <taxon>Autobranchia</taxon>
        <taxon>Pteriomorphia</taxon>
        <taxon>Mytilida</taxon>
        <taxon>Mytiloidea</taxon>
        <taxon>Mytilidae</taxon>
        <taxon>Mytilinae</taxon>
        <taxon>Mytilus</taxon>
    </lineage>
</organism>
<protein>
    <recommendedName>
        <fullName evidence="3">Peptidase S1 domain-containing protein</fullName>
    </recommendedName>
</protein>
<dbReference type="InterPro" id="IPR009003">
    <property type="entry name" value="Peptidase_S1_PA"/>
</dbReference>
<keyword evidence="2" id="KW-1185">Reference proteome</keyword>